<dbReference type="GO" id="GO:0005789">
    <property type="term" value="C:endoplasmic reticulum membrane"/>
    <property type="evidence" value="ECO:0007669"/>
    <property type="project" value="UniProtKB-SubCell"/>
</dbReference>
<keyword evidence="10 12" id="KW-0472">Membrane</keyword>
<dbReference type="GO" id="GO:0031982">
    <property type="term" value="C:vesicle"/>
    <property type="evidence" value="ECO:0007669"/>
    <property type="project" value="UniProtKB-SubCell"/>
</dbReference>
<evidence type="ECO:0000256" key="12">
    <source>
        <dbReference type="SAM" id="Phobius"/>
    </source>
</evidence>
<keyword evidence="7 13" id="KW-0732">Signal</keyword>
<keyword evidence="8" id="KW-0256">Endoplasmic reticulum</keyword>
<evidence type="ECO:0000256" key="13">
    <source>
        <dbReference type="SAM" id="SignalP"/>
    </source>
</evidence>
<dbReference type="Pfam" id="PF25294">
    <property type="entry name" value="RENR_N"/>
    <property type="match status" value="1"/>
</dbReference>
<comment type="subcellular location">
    <subcellularLocation>
        <location evidence="2">Cell membrane</location>
        <topology evidence="2">Single-pass type I membrane protein</topology>
    </subcellularLocation>
    <subcellularLocation>
        <location evidence="1">Endoplasmic reticulum membrane</location>
        <topology evidence="1">Single-pass type I membrane protein</topology>
    </subcellularLocation>
    <subcellularLocation>
        <location evidence="3">Vesicle</location>
    </subcellularLocation>
</comment>
<gene>
    <name evidence="17" type="primary">LOC115222153</name>
</gene>
<feature type="chain" id="PRO_5028325679" evidence="13">
    <location>
        <begin position="30"/>
        <end position="365"/>
    </location>
</feature>
<evidence type="ECO:0000256" key="1">
    <source>
        <dbReference type="ARBA" id="ARBA00004115"/>
    </source>
</evidence>
<evidence type="ECO:0000313" key="16">
    <source>
        <dbReference type="Proteomes" id="UP000515154"/>
    </source>
</evidence>
<name>A0A6P7TAT9_9MOLL</name>
<evidence type="ECO:0000313" key="17">
    <source>
        <dbReference type="RefSeq" id="XP_029648153.1"/>
    </source>
</evidence>
<evidence type="ECO:0000256" key="2">
    <source>
        <dbReference type="ARBA" id="ARBA00004251"/>
    </source>
</evidence>
<evidence type="ECO:0000259" key="15">
    <source>
        <dbReference type="Pfam" id="PF25294"/>
    </source>
</evidence>
<evidence type="ECO:0000256" key="10">
    <source>
        <dbReference type="ARBA" id="ARBA00023136"/>
    </source>
</evidence>
<evidence type="ECO:0000256" key="3">
    <source>
        <dbReference type="ARBA" id="ARBA00004373"/>
    </source>
</evidence>
<feature type="domain" description="Renin receptor N-terminal" evidence="15">
    <location>
        <begin position="30"/>
        <end position="283"/>
    </location>
</feature>
<evidence type="ECO:0000256" key="4">
    <source>
        <dbReference type="ARBA" id="ARBA00022475"/>
    </source>
</evidence>
<sequence length="365" mass="41066">MSSTRGFRSFCSSAFLLLLICNSALVVLGDLLHIAHAPNYVTFFERPTKSLSTSNIPKMISHSFGLSSSPMDWDGMLQGSLFKKPKANVMMTLLGYDGIEQSPVMPKAVVKYTVQNDVPFVDFNQVVDSLLKNSFDMDPLTVQLMSDTQTVDVRSDHDAFKNMLFTPSKLFDRLFETDSVMSQFDIGTVNVSHSSDATLLAELQMIMDIMKKLKDNPTYTRSKTPDFFSFSLTGLQRMAEQHGKDSPKLLSATNLLNQFVDKMTSDFRNLYDDGVIVEVLITQPIHGDVLHKTRSLMQVIEAKSNSTLNLVGSYSDNYSSIFNIILWGMIVLMVALFVISYGIWNMDPGRDSVIYRMTSQRLKKE</sequence>
<reference evidence="17" key="1">
    <citation type="submission" date="2025-08" db="UniProtKB">
        <authorList>
            <consortium name="RefSeq"/>
        </authorList>
    </citation>
    <scope>IDENTIFICATION</scope>
</reference>
<evidence type="ECO:0000256" key="9">
    <source>
        <dbReference type="ARBA" id="ARBA00022989"/>
    </source>
</evidence>
<keyword evidence="9 12" id="KW-1133">Transmembrane helix</keyword>
<protein>
    <submittedName>
        <fullName evidence="17">Renin receptor</fullName>
    </submittedName>
</protein>
<dbReference type="RefSeq" id="XP_029648153.1">
    <property type="nucleotide sequence ID" value="XM_029792293.2"/>
</dbReference>
<organism evidence="16 17">
    <name type="scientific">Octopus sinensis</name>
    <name type="common">East Asian common octopus</name>
    <dbReference type="NCBI Taxonomy" id="2607531"/>
    <lineage>
        <taxon>Eukaryota</taxon>
        <taxon>Metazoa</taxon>
        <taxon>Spiralia</taxon>
        <taxon>Lophotrochozoa</taxon>
        <taxon>Mollusca</taxon>
        <taxon>Cephalopoda</taxon>
        <taxon>Coleoidea</taxon>
        <taxon>Octopodiformes</taxon>
        <taxon>Octopoda</taxon>
        <taxon>Incirrata</taxon>
        <taxon>Octopodidae</taxon>
        <taxon>Octopus</taxon>
    </lineage>
</organism>
<keyword evidence="6 12" id="KW-0812">Transmembrane</keyword>
<evidence type="ECO:0000256" key="7">
    <source>
        <dbReference type="ARBA" id="ARBA00022729"/>
    </source>
</evidence>
<accession>A0A6P7TAT9</accession>
<keyword evidence="5" id="KW-0165">Cleavage on pair of basic residues</keyword>
<evidence type="ECO:0000256" key="8">
    <source>
        <dbReference type="ARBA" id="ARBA00022824"/>
    </source>
</evidence>
<feature type="transmembrane region" description="Helical" evidence="12">
    <location>
        <begin position="324"/>
        <end position="344"/>
    </location>
</feature>
<dbReference type="InterPro" id="IPR056780">
    <property type="entry name" value="Renin_r_C"/>
</dbReference>
<keyword evidence="11 17" id="KW-0675">Receptor</keyword>
<evidence type="ECO:0000259" key="14">
    <source>
        <dbReference type="Pfam" id="PF07850"/>
    </source>
</evidence>
<dbReference type="Pfam" id="PF07850">
    <property type="entry name" value="Renin_r"/>
    <property type="match status" value="1"/>
</dbReference>
<dbReference type="PANTHER" id="PTHR13351">
    <property type="entry name" value="RENIN RECEPTOR"/>
    <property type="match status" value="1"/>
</dbReference>
<dbReference type="Proteomes" id="UP000515154">
    <property type="component" value="Linkage group LG19"/>
</dbReference>
<dbReference type="InterPro" id="IPR012493">
    <property type="entry name" value="Renin_rcpt"/>
</dbReference>
<keyword evidence="16" id="KW-1185">Reference proteome</keyword>
<evidence type="ECO:0000256" key="6">
    <source>
        <dbReference type="ARBA" id="ARBA00022692"/>
    </source>
</evidence>
<dbReference type="KEGG" id="osn:115222153"/>
<evidence type="ECO:0000256" key="11">
    <source>
        <dbReference type="ARBA" id="ARBA00023170"/>
    </source>
</evidence>
<dbReference type="AlphaFoldDB" id="A0A6P7TAT9"/>
<dbReference type="GO" id="GO:0098588">
    <property type="term" value="C:bounding membrane of organelle"/>
    <property type="evidence" value="ECO:0007669"/>
    <property type="project" value="UniProtKB-ARBA"/>
</dbReference>
<dbReference type="GO" id="GO:0030177">
    <property type="term" value="P:positive regulation of Wnt signaling pathway"/>
    <property type="evidence" value="ECO:0007669"/>
    <property type="project" value="TreeGrafter"/>
</dbReference>
<dbReference type="GO" id="GO:0038023">
    <property type="term" value="F:signaling receptor activity"/>
    <property type="evidence" value="ECO:0007669"/>
    <property type="project" value="InterPro"/>
</dbReference>
<evidence type="ECO:0000256" key="5">
    <source>
        <dbReference type="ARBA" id="ARBA00022685"/>
    </source>
</evidence>
<feature type="domain" description="Renin receptor-like C-terminal transmembrane spanning segment" evidence="14">
    <location>
        <begin position="295"/>
        <end position="364"/>
    </location>
</feature>
<feature type="signal peptide" evidence="13">
    <location>
        <begin position="1"/>
        <end position="29"/>
    </location>
</feature>
<proteinExistence type="predicted"/>
<keyword evidence="4" id="KW-1003">Cell membrane</keyword>
<dbReference type="InterPro" id="IPR057318">
    <property type="entry name" value="RENR_N"/>
</dbReference>
<dbReference type="PANTHER" id="PTHR13351:SF1">
    <property type="entry name" value="RENIN RECEPTOR"/>
    <property type="match status" value="1"/>
</dbReference>
<dbReference type="GO" id="GO:0009897">
    <property type="term" value="C:external side of plasma membrane"/>
    <property type="evidence" value="ECO:0007669"/>
    <property type="project" value="TreeGrafter"/>
</dbReference>